<dbReference type="AlphaFoldDB" id="A0A1D8PT66"/>
<dbReference type="InParanoid" id="A0A1D8PT66"/>
<evidence type="ECO:0000256" key="8">
    <source>
        <dbReference type="ARBA" id="ARBA00041732"/>
    </source>
</evidence>
<keyword evidence="11" id="KW-0175">Coiled coil</keyword>
<reference evidence="15 16" key="2">
    <citation type="journal article" date="2007" name="Genome Biol.">
        <title>Assembly of the Candida albicans genome into sixteen supercontigs aligned on the eight chromosomes.</title>
        <authorList>
            <person name="van het Hoog M."/>
            <person name="Rast T.J."/>
            <person name="Martchenko M."/>
            <person name="Grindle S."/>
            <person name="Dignard D."/>
            <person name="Hogues H."/>
            <person name="Cuomo C."/>
            <person name="Berriman M."/>
            <person name="Scherer S."/>
            <person name="Magee B.B."/>
            <person name="Whiteway M."/>
            <person name="Chibana H."/>
            <person name="Nantel A."/>
            <person name="Magee P.T."/>
        </authorList>
    </citation>
    <scope>GENOME REANNOTATION</scope>
    <source>
        <strain evidence="16">SC5314 / ATCC MYA-2876</strain>
    </source>
</reference>
<dbReference type="PANTHER" id="PTHR43982">
    <property type="entry name" value="UBIQUITIN CARBOXYL-TERMINAL HYDROLASE"/>
    <property type="match status" value="1"/>
</dbReference>
<dbReference type="PROSITE" id="PS50235">
    <property type="entry name" value="USP_3"/>
    <property type="match status" value="1"/>
</dbReference>
<keyword evidence="5" id="KW-0378">Hydrolase</keyword>
<dbReference type="GO" id="GO:0004843">
    <property type="term" value="F:cysteine-type deubiquitinase activity"/>
    <property type="evidence" value="ECO:0000318"/>
    <property type="project" value="GO_Central"/>
</dbReference>
<sequence length="1304" mass="150451">MMDNEATIPSSLASTEAENVDTETGNSDKSLSHINRSSNFPETTSNQLQSNNPFRSSTSTVSVPSSESVPISQLRTRIANAELVNYPFKTLNRILDDLKWTIPVQEKYNFSMLNSKPIDYSEELSKVVNSSVIHFETLILNNDLEYCKSVEKVEYSNSQQVLYIMRGILSDKKHGTYHFRLAALETDSNPFVTKLIDKHQYHVIPKSSISAHDLQILLENTIDVDKIIDDAFFKSLNSPNGQILRVTLFKAEFTQEDLVPLTDEEIIRERYLEGIKRHPNLSPETIPNQLHCIKTLIKVLRGPVTLKPEDTIKTINLKNTVMDAQIDVNLLFEKLSFTLNGDEAVPPDLNNLPDLKESYIRKILELIFFAKNVMVPNNEFQTLYSFSDNMSQVFHTIVEYDKNVSVRHFSSNYSNRFPYFINLSASAYFSDELIIKCFELTVQSDSINQLYYVDSLKQIRSFRNNNGGYSVNNKLDIYFRQRNLIGYSDFLESMKILGLAVESNETETIDDDVIIAMYRSQFKNDPKNYQYYNNHLKRIAGIKNSEKLDDFIQKELLPIDLALEELSIEEITEDDVVITAYEFKLDELLQSNGFNGNANEVIFLNKALLSVAVHRRSYILLEYLETKLPDYVKIPTMNEMTTRKAFETLDIDVQASESEIISNFQNKFLKGNVDIRLLRYALKLIAESKKSEILLSFLRTGKIDTSLLPAQNWPAGLDNIGNTCYLNSLLQYYFCIKPLRELILTFNENNFSANDYPETRKIGGRKVENMELQRSNQFVYQLRRLFQEMIYSNKRCVQPSKELAYLSFLPLSQPVNFKNQKKTDYSGRTTIEENKQVQLAETKDNQSVGTESVHGELDGVLYQQSENGLSTDKDVTMTDGDDEINTEVKDIIDMDREVETGMEIETDVDESNKNYSMAVESPSSSRSMIEDEVETPDTSSSEDDVVGSSPKILPISSDQIESTIEVGRQQDVTECIENVTYQIETALPPQLIDKDGEQHDLIKQLFCGKTKQTITPLDKPDEPPRVSLERFFSLIINVSDHPKSIYDALDYYFNEDVVKLDEGLVKKSITISELPQILQFHVQRVLFDREKLMAYKSIEPIPFSDKIYLDRYLDTDDEEILYKRNQVFEWKREISKLQQYKFDLLKIDPETSVSLIDSLKITEKYLENKIISDDSLSIELSTIQTINDEIRKLTSNLEDIDNRLNELNHLISIQFQDYKSIAYNIFAVFIHRGEASYGHYWVYIKDPHNNNIFRKYNDEIVTEVPASEIFNFLETNTATPYYIVYIKEELESSYIEPLKREIKE</sequence>
<reference evidence="15 16" key="3">
    <citation type="journal article" date="2013" name="Genome Biol.">
        <title>Assembly of a phased diploid Candida albicans genome facilitates allele-specific measurements and provides a simple model for repeat and indel structure.</title>
        <authorList>
            <person name="Muzzey D."/>
            <person name="Schwartz K."/>
            <person name="Weissman J.S."/>
            <person name="Sherlock G."/>
        </authorList>
    </citation>
    <scope>NUCLEOTIDE SEQUENCE [LARGE SCALE GENOMIC DNA]</scope>
    <source>
        <strain evidence="16">SC5314 / ATCC MYA-2876</strain>
    </source>
</reference>
<keyword evidence="4" id="KW-0833">Ubl conjugation pathway</keyword>
<reference evidence="15 16" key="1">
    <citation type="journal article" date="2004" name="Proc. Natl. Acad. Sci. U.S.A.">
        <title>The diploid genome sequence of Candida albicans.</title>
        <authorList>
            <person name="Jones T."/>
            <person name="Federspiel N.A."/>
            <person name="Chibana H."/>
            <person name="Dungan J."/>
            <person name="Kalman S."/>
            <person name="Magee B.B."/>
            <person name="Newport G."/>
            <person name="Thorstenson Y.R."/>
            <person name="Agabian N."/>
            <person name="Magee P.T."/>
            <person name="Davis R.W."/>
            <person name="Scherer S."/>
        </authorList>
    </citation>
    <scope>NUCLEOTIDE SEQUENCE [LARGE SCALE GENOMIC DNA]</scope>
    <source>
        <strain evidence="16">SC5314 / ATCC MYA-2876</strain>
    </source>
</reference>
<dbReference type="Pfam" id="PF13446">
    <property type="entry name" value="RPT"/>
    <property type="match status" value="3"/>
</dbReference>
<evidence type="ECO:0000256" key="10">
    <source>
        <dbReference type="ARBA" id="ARBA00042737"/>
    </source>
</evidence>
<comment type="catalytic activity">
    <reaction evidence="1">
        <text>Thiol-dependent hydrolysis of ester, thioester, amide, peptide and isopeptide bonds formed by the C-terminal Gly of ubiquitin (a 76-residue protein attached to proteins as an intracellular targeting signal).</text>
        <dbReference type="EC" id="3.4.19.12"/>
    </reaction>
</comment>
<feature type="compositionally biased region" description="Polar residues" evidence="12">
    <location>
        <begin position="7"/>
        <end position="55"/>
    </location>
</feature>
<dbReference type="FunCoup" id="A0A1D8PT66">
    <property type="interactions" value="76"/>
</dbReference>
<evidence type="ECO:0000256" key="6">
    <source>
        <dbReference type="ARBA" id="ARBA00022807"/>
    </source>
</evidence>
<protein>
    <recommendedName>
        <fullName evidence="7">Ubiquitin carboxyl-terminal hydrolase 2</fullName>
        <ecNumber evidence="2">3.4.19.12</ecNumber>
    </recommendedName>
    <alternativeName>
        <fullName evidence="9">Deubiquitinating enzyme 2</fullName>
    </alternativeName>
    <alternativeName>
        <fullName evidence="8">Ubiquitin thioesterase 2</fullName>
    </alternativeName>
    <alternativeName>
        <fullName evidence="10">Ubiquitin-specific-processing protease 2</fullName>
    </alternativeName>
</protein>
<evidence type="ECO:0000256" key="9">
    <source>
        <dbReference type="ARBA" id="ARBA00042236"/>
    </source>
</evidence>
<dbReference type="Pfam" id="PF00443">
    <property type="entry name" value="UCH"/>
    <property type="match status" value="1"/>
</dbReference>
<evidence type="ECO:0000256" key="2">
    <source>
        <dbReference type="ARBA" id="ARBA00012759"/>
    </source>
</evidence>
<evidence type="ECO:0000256" key="1">
    <source>
        <dbReference type="ARBA" id="ARBA00000707"/>
    </source>
</evidence>
<feature type="coiled-coil region" evidence="11">
    <location>
        <begin position="1183"/>
        <end position="1210"/>
    </location>
</feature>
<dbReference type="GO" id="GO:0005829">
    <property type="term" value="C:cytosol"/>
    <property type="evidence" value="ECO:0000318"/>
    <property type="project" value="GO_Central"/>
</dbReference>
<keyword evidence="16" id="KW-1185">Reference proteome</keyword>
<dbReference type="PANTHER" id="PTHR43982:SF6">
    <property type="entry name" value="UBIQUITIN CARBOXYL-TERMINAL HYDROLASE 2-RELATED"/>
    <property type="match status" value="1"/>
</dbReference>
<dbReference type="EC" id="3.4.19.12" evidence="2"/>
<dbReference type="OrthoDB" id="2420415at2759"/>
<accession>A0A1D8PT66</accession>
<proteinExistence type="predicted"/>
<feature type="compositionally biased region" description="Low complexity" evidence="12">
    <location>
        <begin position="56"/>
        <end position="66"/>
    </location>
</feature>
<keyword evidence="6" id="KW-0788">Thiol protease</keyword>
<dbReference type="eggNOG" id="KOG1863">
    <property type="taxonomic scope" value="Eukaryota"/>
</dbReference>
<feature type="compositionally biased region" description="Acidic residues" evidence="12">
    <location>
        <begin position="930"/>
        <end position="945"/>
    </location>
</feature>
<dbReference type="Gene3D" id="3.90.70.10">
    <property type="entry name" value="Cysteine proteinases"/>
    <property type="match status" value="2"/>
</dbReference>
<dbReference type="RefSeq" id="XP_715891.2">
    <property type="nucleotide sequence ID" value="XM_710798.2"/>
</dbReference>
<evidence type="ECO:0000256" key="11">
    <source>
        <dbReference type="SAM" id="Coils"/>
    </source>
</evidence>
<keyword evidence="3 15" id="KW-0645">Protease</keyword>
<dbReference type="GO" id="GO:0005634">
    <property type="term" value="C:nucleus"/>
    <property type="evidence" value="ECO:0000318"/>
    <property type="project" value="GO_Central"/>
</dbReference>
<dbReference type="InterPro" id="IPR025305">
    <property type="entry name" value="UCH_repeat_domain"/>
</dbReference>
<name>A0A1D8PT66_CANAL</name>
<dbReference type="Proteomes" id="UP000000559">
    <property type="component" value="Chromosome R"/>
</dbReference>
<dbReference type="KEGG" id="cal:CAALFM_CR05980WA"/>
<dbReference type="GO" id="GO:0043161">
    <property type="term" value="P:proteasome-mediated ubiquitin-dependent protein catabolic process"/>
    <property type="evidence" value="ECO:0007669"/>
    <property type="project" value="InterPro"/>
</dbReference>
<dbReference type="PROSITE" id="PS00972">
    <property type="entry name" value="USP_1"/>
    <property type="match status" value="1"/>
</dbReference>
<dbReference type="InterPro" id="IPR001394">
    <property type="entry name" value="Peptidase_C19_UCH"/>
</dbReference>
<feature type="region of interest" description="Disordered" evidence="12">
    <location>
        <begin position="1"/>
        <end position="66"/>
    </location>
</feature>
<evidence type="ECO:0000256" key="4">
    <source>
        <dbReference type="ARBA" id="ARBA00022786"/>
    </source>
</evidence>
<evidence type="ECO:0000313" key="15">
    <source>
        <dbReference type="EMBL" id="AOW31309.1"/>
    </source>
</evidence>
<dbReference type="EMBL" id="CP017630">
    <property type="protein sequence ID" value="AOW31309.1"/>
    <property type="molecule type" value="Genomic_DNA"/>
</dbReference>
<gene>
    <name evidence="15" type="ordered locus">CAALFM_CR05980WA</name>
    <name evidence="14" type="ordered locus">orf19.8088</name>
</gene>
<dbReference type="InterPro" id="IPR044635">
    <property type="entry name" value="UBP14-like"/>
</dbReference>
<dbReference type="VEuPathDB" id="FungiDB:CR_05980W_A"/>
<dbReference type="GO" id="GO:0016579">
    <property type="term" value="P:protein deubiquitination"/>
    <property type="evidence" value="ECO:0007669"/>
    <property type="project" value="InterPro"/>
</dbReference>
<evidence type="ECO:0000256" key="3">
    <source>
        <dbReference type="ARBA" id="ARBA00022670"/>
    </source>
</evidence>
<dbReference type="FunFam" id="3.90.70.10:FF:000176">
    <property type="entry name" value="Ubiquitin-specific protease"/>
    <property type="match status" value="1"/>
</dbReference>
<dbReference type="CGD" id="CAL0000174377">
    <property type="gene designation" value="orf19.8088"/>
</dbReference>
<dbReference type="STRING" id="237561.A0A1D8PT66"/>
<evidence type="ECO:0000313" key="16">
    <source>
        <dbReference type="Proteomes" id="UP000000559"/>
    </source>
</evidence>
<evidence type="ECO:0000259" key="13">
    <source>
        <dbReference type="PROSITE" id="PS50235"/>
    </source>
</evidence>
<feature type="region of interest" description="Disordered" evidence="12">
    <location>
        <begin position="915"/>
        <end position="951"/>
    </location>
</feature>
<dbReference type="InterPro" id="IPR028889">
    <property type="entry name" value="USP"/>
</dbReference>
<dbReference type="InterPro" id="IPR018200">
    <property type="entry name" value="USP_CS"/>
</dbReference>
<dbReference type="SUPFAM" id="SSF54001">
    <property type="entry name" value="Cysteine proteinases"/>
    <property type="match status" value="1"/>
</dbReference>
<evidence type="ECO:0000313" key="14">
    <source>
        <dbReference type="CGD" id="CAL0000174377"/>
    </source>
</evidence>
<feature type="domain" description="USP" evidence="13">
    <location>
        <begin position="715"/>
        <end position="1288"/>
    </location>
</feature>
<dbReference type="CDD" id="cd02666">
    <property type="entry name" value="Peptidase_C19J"/>
    <property type="match status" value="1"/>
</dbReference>
<dbReference type="GeneID" id="3642501"/>
<evidence type="ECO:0000256" key="5">
    <source>
        <dbReference type="ARBA" id="ARBA00022801"/>
    </source>
</evidence>
<dbReference type="InterPro" id="IPR038765">
    <property type="entry name" value="Papain-like_cys_pep_sf"/>
</dbReference>
<dbReference type="GO" id="GO:0031647">
    <property type="term" value="P:regulation of protein stability"/>
    <property type="evidence" value="ECO:0000318"/>
    <property type="project" value="GO_Central"/>
</dbReference>
<evidence type="ECO:0000256" key="7">
    <source>
        <dbReference type="ARBA" id="ARBA00040966"/>
    </source>
</evidence>
<organism evidence="15 16">
    <name type="scientific">Candida albicans (strain SC5314 / ATCC MYA-2876)</name>
    <name type="common">Yeast</name>
    <dbReference type="NCBI Taxonomy" id="237561"/>
    <lineage>
        <taxon>Eukaryota</taxon>
        <taxon>Fungi</taxon>
        <taxon>Dikarya</taxon>
        <taxon>Ascomycota</taxon>
        <taxon>Saccharomycotina</taxon>
        <taxon>Pichiomycetes</taxon>
        <taxon>Debaryomycetaceae</taxon>
        <taxon>Candida/Lodderomyces clade</taxon>
        <taxon>Candida</taxon>
    </lineage>
</organism>
<evidence type="ECO:0000256" key="12">
    <source>
        <dbReference type="SAM" id="MobiDB-lite"/>
    </source>
</evidence>